<dbReference type="AlphaFoldDB" id="A0A445CDK5"/>
<keyword evidence="2" id="KW-1185">Reference proteome</keyword>
<dbReference type="EMBL" id="SDMP01000007">
    <property type="protein sequence ID" value="RYR49017.1"/>
    <property type="molecule type" value="Genomic_DNA"/>
</dbReference>
<dbReference type="STRING" id="3818.A0A445CDK5"/>
<organism evidence="1 2">
    <name type="scientific">Arachis hypogaea</name>
    <name type="common">Peanut</name>
    <dbReference type="NCBI Taxonomy" id="3818"/>
    <lineage>
        <taxon>Eukaryota</taxon>
        <taxon>Viridiplantae</taxon>
        <taxon>Streptophyta</taxon>
        <taxon>Embryophyta</taxon>
        <taxon>Tracheophyta</taxon>
        <taxon>Spermatophyta</taxon>
        <taxon>Magnoliopsida</taxon>
        <taxon>eudicotyledons</taxon>
        <taxon>Gunneridae</taxon>
        <taxon>Pentapetalae</taxon>
        <taxon>rosids</taxon>
        <taxon>fabids</taxon>
        <taxon>Fabales</taxon>
        <taxon>Fabaceae</taxon>
        <taxon>Papilionoideae</taxon>
        <taxon>50 kb inversion clade</taxon>
        <taxon>dalbergioids sensu lato</taxon>
        <taxon>Dalbergieae</taxon>
        <taxon>Pterocarpus clade</taxon>
        <taxon>Arachis</taxon>
    </lineage>
</organism>
<evidence type="ECO:0000313" key="1">
    <source>
        <dbReference type="EMBL" id="RYR49017.1"/>
    </source>
</evidence>
<accession>A0A445CDK5</accession>
<sequence>MFLNKACFIKDPEKDLASDGSASTIDEVEELKAIIKVIPLWSTEIMISLNIGGSFGLLQAKSLNK</sequence>
<proteinExistence type="predicted"/>
<name>A0A445CDK5_ARAHY</name>
<dbReference type="Proteomes" id="UP000289738">
    <property type="component" value="Chromosome A07"/>
</dbReference>
<comment type="caution">
    <text evidence="1">The sequence shown here is derived from an EMBL/GenBank/DDBJ whole genome shotgun (WGS) entry which is preliminary data.</text>
</comment>
<reference evidence="1 2" key="1">
    <citation type="submission" date="2019-01" db="EMBL/GenBank/DDBJ databases">
        <title>Sequencing of cultivated peanut Arachis hypogaea provides insights into genome evolution and oil improvement.</title>
        <authorList>
            <person name="Chen X."/>
        </authorList>
    </citation>
    <scope>NUCLEOTIDE SEQUENCE [LARGE SCALE GENOMIC DNA]</scope>
    <source>
        <strain evidence="2">cv. Fuhuasheng</strain>
        <tissue evidence="1">Leaves</tissue>
    </source>
</reference>
<evidence type="ECO:0000313" key="2">
    <source>
        <dbReference type="Proteomes" id="UP000289738"/>
    </source>
</evidence>
<protein>
    <submittedName>
        <fullName evidence="1">Uncharacterized protein</fullName>
    </submittedName>
</protein>
<gene>
    <name evidence="1" type="ORF">Ahy_A07g035294</name>
</gene>